<reference evidence="1 2" key="1">
    <citation type="journal article" date="2019" name="New Phytol.">
        <title>Comparative genomics reveals unique wood-decay strategies and fruiting body development in the Schizophyllaceae.</title>
        <authorList>
            <person name="Almasi E."/>
            <person name="Sahu N."/>
            <person name="Krizsan K."/>
            <person name="Balint B."/>
            <person name="Kovacs G.M."/>
            <person name="Kiss B."/>
            <person name="Cseklye J."/>
            <person name="Drula E."/>
            <person name="Henrissat B."/>
            <person name="Nagy I."/>
            <person name="Chovatia M."/>
            <person name="Adam C."/>
            <person name="LaButti K."/>
            <person name="Lipzen A."/>
            <person name="Riley R."/>
            <person name="Grigoriev I.V."/>
            <person name="Nagy L.G."/>
        </authorList>
    </citation>
    <scope>NUCLEOTIDE SEQUENCE [LARGE SCALE GENOMIC DNA]</scope>
    <source>
        <strain evidence="1 2">NL-1724</strain>
    </source>
</reference>
<dbReference type="Proteomes" id="UP000320762">
    <property type="component" value="Unassembled WGS sequence"/>
</dbReference>
<sequence length="156" mass="17797">MGVQLPTPWTLRRRMSRQRSSWHPYSRDERKSTLPDYAFLIESPRLGRRIMFDLGQMSRDPPPIVETVDRAGRFIMADDAVDQLEAGKSPGYEPSVPRALTMPPCLCRADVNLSHYPTNPASERLKCVFSSRRASRHVWTLKLFGRGRLGEGRLAS</sequence>
<evidence type="ECO:0000313" key="1">
    <source>
        <dbReference type="EMBL" id="TRM67749.1"/>
    </source>
</evidence>
<name>A0A550CSK5_9AGAR</name>
<protein>
    <submittedName>
        <fullName evidence="1">Uncharacterized protein</fullName>
    </submittedName>
</protein>
<proteinExistence type="predicted"/>
<evidence type="ECO:0000313" key="2">
    <source>
        <dbReference type="Proteomes" id="UP000320762"/>
    </source>
</evidence>
<dbReference type="AlphaFoldDB" id="A0A550CSK5"/>
<keyword evidence="2" id="KW-1185">Reference proteome</keyword>
<dbReference type="EMBL" id="VDMD01000002">
    <property type="protein sequence ID" value="TRM67749.1"/>
    <property type="molecule type" value="Genomic_DNA"/>
</dbReference>
<comment type="caution">
    <text evidence="1">The sequence shown here is derived from an EMBL/GenBank/DDBJ whole genome shotgun (WGS) entry which is preliminary data.</text>
</comment>
<organism evidence="1 2">
    <name type="scientific">Schizophyllum amplum</name>
    <dbReference type="NCBI Taxonomy" id="97359"/>
    <lineage>
        <taxon>Eukaryota</taxon>
        <taxon>Fungi</taxon>
        <taxon>Dikarya</taxon>
        <taxon>Basidiomycota</taxon>
        <taxon>Agaricomycotina</taxon>
        <taxon>Agaricomycetes</taxon>
        <taxon>Agaricomycetidae</taxon>
        <taxon>Agaricales</taxon>
        <taxon>Schizophyllaceae</taxon>
        <taxon>Schizophyllum</taxon>
    </lineage>
</organism>
<gene>
    <name evidence="1" type="ORF">BD626DRAFT_479736</name>
</gene>
<accession>A0A550CSK5</accession>
<dbReference type="OrthoDB" id="10250730at2759"/>